<dbReference type="InterPro" id="IPR018861">
    <property type="entry name" value="TMEM201_C"/>
</dbReference>
<comment type="caution">
    <text evidence="12">The sequence shown here is derived from an EMBL/GenBank/DDBJ whole genome shotgun (WGS) entry which is preliminary data.</text>
</comment>
<comment type="subcellular location">
    <subcellularLocation>
        <location evidence="1">Nucleus inner membrane</location>
        <topology evidence="1">Multi-pass membrane protein</topology>
    </subcellularLocation>
</comment>
<feature type="DNA-binding region" description="Fork-head" evidence="8">
    <location>
        <begin position="39"/>
        <end position="133"/>
    </location>
</feature>
<dbReference type="InterPro" id="IPR018122">
    <property type="entry name" value="TF_fork_head_CS_1"/>
</dbReference>
<evidence type="ECO:0000256" key="1">
    <source>
        <dbReference type="ARBA" id="ARBA00004473"/>
    </source>
</evidence>
<dbReference type="PROSITE" id="PS00658">
    <property type="entry name" value="FORK_HEAD_2"/>
    <property type="match status" value="1"/>
</dbReference>
<evidence type="ECO:0000256" key="3">
    <source>
        <dbReference type="ARBA" id="ARBA00022692"/>
    </source>
</evidence>
<feature type="compositionally biased region" description="Polar residues" evidence="9">
    <location>
        <begin position="11"/>
        <end position="22"/>
    </location>
</feature>
<feature type="transmembrane region" description="Helical" evidence="10">
    <location>
        <begin position="302"/>
        <end position="320"/>
    </location>
</feature>
<keyword evidence="13" id="KW-1185">Reference proteome</keyword>
<dbReference type="Pfam" id="PF00250">
    <property type="entry name" value="Forkhead"/>
    <property type="match status" value="1"/>
</dbReference>
<evidence type="ECO:0000313" key="13">
    <source>
        <dbReference type="Proteomes" id="UP001352852"/>
    </source>
</evidence>
<evidence type="ECO:0000259" key="11">
    <source>
        <dbReference type="PROSITE" id="PS50039"/>
    </source>
</evidence>
<name>A0ABU7ESH4_9TELE</name>
<keyword evidence="5 8" id="KW-0238">DNA-binding</keyword>
<dbReference type="InterPro" id="IPR018617">
    <property type="entry name" value="Ima1_N"/>
</dbReference>
<gene>
    <name evidence="12" type="ORF">CHARACLAT_010258</name>
</gene>
<dbReference type="InterPro" id="IPR001766">
    <property type="entry name" value="Fork_head_dom"/>
</dbReference>
<comment type="similarity">
    <text evidence="2">Belongs to the TMEM201 family.</text>
</comment>
<feature type="region of interest" description="Disordered" evidence="9">
    <location>
        <begin position="762"/>
        <end position="817"/>
    </location>
</feature>
<keyword evidence="7 8" id="KW-0539">Nucleus</keyword>
<dbReference type="Pfam" id="PF09779">
    <property type="entry name" value="Ima1_N"/>
    <property type="match status" value="1"/>
</dbReference>
<sequence length="925" mass="102750">MAAKEKALENQGMQLDSSSSPRTKCKDAEEEDGTVQLEKPPFSYVALIAMAIKESQDKRETLSGIYKYIISKFPYYEKNKKGWQNSIRHNLSLNECFIKVPRDSGGDRKGNYWMLDPAYEDMFEKGNYRRRRRVRGPYRPTSLPHLAGNPEYPESLYLQPYVSGSWGLPQPSGYRAPQVVFGSAHVVATSGSYCPPPHFHNPVYGAYQNRHPPVLVPHNGYPYGGVTQPLSPDGGTVSVACSYPQITTYQRQTEAPLGREQKEPLYRVRPRAVFCFTVYTLRYNFSLEMEKFNMLLFEYPQLMYGGVGATAFVAGGALIYKIATRKKPAHANVNCWFCNQNTVVPYGNRNCWDCPNCDQYNGFQENGDYNKPIPAQYMEHLNHGVSGSLPSSETPTTLQWVNCQMLLCRKCNNNQTAKIKQLASYVPRDDDNYDEEIEAYKHHLEQTYKLCRPCQAAVEYYIKYQNRQLRTRLLNHQLWRSRELDSGFMKSSDSQSSPTGVVLLRALAFIICAFLLASFAYKLPEQPLSPNGPQTSSGGVIPPKPESSNKSTANNDSTTDLPVWQGLLEFIPDKAVENAKLVWQHGRDNQLAIVSVGLMTCLTAIFLAGPMRLRRIDAIASVMWFVVLCLYLAESYLANTPSWMDTVKLVNISLCCLVGLAAAAAIRKPPVCQRRAKYRRYLAGSSAVPPFSSQPPLFHPPDGADPFILTPPPYISELISRQHGPRERKASPSTLPGRLSRALCLGTVPSLTRTGSGYLFSGSRPASQYKDSTSSDYFSLKSGSRPSSPGPSPTPSLAGSFTSSSGSARQRRPLISPARLNITGQKLRLFSCESDPKLVSPPASSFPFYVEPTPSIYSGCFSGDISPFQSQNDLSSLIKDGSVIEEEKQSSSSGSSACQVGTTTQSPESFTAPKGRQLICKKGRR</sequence>
<feature type="transmembrane region" description="Helical" evidence="10">
    <location>
        <begin position="616"/>
        <end position="637"/>
    </location>
</feature>
<dbReference type="PROSITE" id="PS50039">
    <property type="entry name" value="FORK_HEAD_3"/>
    <property type="match status" value="1"/>
</dbReference>
<feature type="transmembrane region" description="Helical" evidence="10">
    <location>
        <begin position="591"/>
        <end position="609"/>
    </location>
</feature>
<dbReference type="Gene3D" id="1.10.10.10">
    <property type="entry name" value="Winged helix-like DNA-binding domain superfamily/Winged helix DNA-binding domain"/>
    <property type="match status" value="1"/>
</dbReference>
<dbReference type="CDD" id="cd20028">
    <property type="entry name" value="FH_FOXL2"/>
    <property type="match status" value="1"/>
</dbReference>
<dbReference type="EMBL" id="JAHUTJ010066229">
    <property type="protein sequence ID" value="MED6290157.1"/>
    <property type="molecule type" value="Genomic_DNA"/>
</dbReference>
<dbReference type="Pfam" id="PF10476">
    <property type="entry name" value="DUF2448"/>
    <property type="match status" value="1"/>
</dbReference>
<feature type="compositionally biased region" description="Polar residues" evidence="9">
    <location>
        <begin position="897"/>
        <end position="909"/>
    </location>
</feature>
<evidence type="ECO:0000256" key="7">
    <source>
        <dbReference type="ARBA" id="ARBA00023242"/>
    </source>
</evidence>
<evidence type="ECO:0000256" key="8">
    <source>
        <dbReference type="PROSITE-ProRule" id="PRU00089"/>
    </source>
</evidence>
<feature type="compositionally biased region" description="Low complexity" evidence="9">
    <location>
        <begin position="795"/>
        <end position="808"/>
    </location>
</feature>
<feature type="domain" description="Fork-head" evidence="11">
    <location>
        <begin position="39"/>
        <end position="133"/>
    </location>
</feature>
<accession>A0ABU7ESH4</accession>
<feature type="region of interest" description="Disordered" evidence="9">
    <location>
        <begin position="885"/>
        <end position="925"/>
    </location>
</feature>
<reference evidence="12 13" key="1">
    <citation type="submission" date="2021-06" db="EMBL/GenBank/DDBJ databases">
        <authorList>
            <person name="Palmer J.M."/>
        </authorList>
    </citation>
    <scope>NUCLEOTIDE SEQUENCE [LARGE SCALE GENOMIC DNA]</scope>
    <source>
        <strain evidence="12 13">CL_MEX2019</strain>
        <tissue evidence="12">Muscle</tissue>
    </source>
</reference>
<keyword evidence="4 10" id="KW-1133">Transmembrane helix</keyword>
<dbReference type="InterPro" id="IPR036390">
    <property type="entry name" value="WH_DNA-bd_sf"/>
</dbReference>
<feature type="compositionally biased region" description="Polar residues" evidence="9">
    <location>
        <begin position="546"/>
        <end position="557"/>
    </location>
</feature>
<dbReference type="InterPro" id="IPR040041">
    <property type="entry name" value="TMEM201"/>
</dbReference>
<keyword evidence="3 10" id="KW-0812">Transmembrane</keyword>
<feature type="transmembrane region" description="Helical" evidence="10">
    <location>
        <begin position="649"/>
        <end position="666"/>
    </location>
</feature>
<dbReference type="SUPFAM" id="SSF46785">
    <property type="entry name" value="Winged helix' DNA-binding domain"/>
    <property type="match status" value="1"/>
</dbReference>
<evidence type="ECO:0000256" key="2">
    <source>
        <dbReference type="ARBA" id="ARBA00007600"/>
    </source>
</evidence>
<evidence type="ECO:0000256" key="9">
    <source>
        <dbReference type="SAM" id="MobiDB-lite"/>
    </source>
</evidence>
<organism evidence="12 13">
    <name type="scientific">Characodon lateralis</name>
    <dbReference type="NCBI Taxonomy" id="208331"/>
    <lineage>
        <taxon>Eukaryota</taxon>
        <taxon>Metazoa</taxon>
        <taxon>Chordata</taxon>
        <taxon>Craniata</taxon>
        <taxon>Vertebrata</taxon>
        <taxon>Euteleostomi</taxon>
        <taxon>Actinopterygii</taxon>
        <taxon>Neopterygii</taxon>
        <taxon>Teleostei</taxon>
        <taxon>Neoteleostei</taxon>
        <taxon>Acanthomorphata</taxon>
        <taxon>Ovalentaria</taxon>
        <taxon>Atherinomorphae</taxon>
        <taxon>Cyprinodontiformes</taxon>
        <taxon>Goodeidae</taxon>
        <taxon>Characodon</taxon>
    </lineage>
</organism>
<evidence type="ECO:0000256" key="10">
    <source>
        <dbReference type="SAM" id="Phobius"/>
    </source>
</evidence>
<dbReference type="PRINTS" id="PR00053">
    <property type="entry name" value="FORKHEAD"/>
</dbReference>
<dbReference type="PANTHER" id="PTHR28646:SF1">
    <property type="entry name" value="TRANSMEMBRANE PROTEIN 201"/>
    <property type="match status" value="1"/>
</dbReference>
<feature type="compositionally biased region" description="Polar residues" evidence="9">
    <location>
        <begin position="764"/>
        <end position="777"/>
    </location>
</feature>
<dbReference type="SMART" id="SM00339">
    <property type="entry name" value="FH"/>
    <property type="match status" value="1"/>
</dbReference>
<protein>
    <recommendedName>
        <fullName evidence="11">Fork-head domain-containing protein</fullName>
    </recommendedName>
</protein>
<dbReference type="InterPro" id="IPR030456">
    <property type="entry name" value="TF_fork_head_CS_2"/>
</dbReference>
<feature type="region of interest" description="Disordered" evidence="9">
    <location>
        <begin position="1"/>
        <end position="33"/>
    </location>
</feature>
<evidence type="ECO:0000313" key="12">
    <source>
        <dbReference type="EMBL" id="MED6290157.1"/>
    </source>
</evidence>
<evidence type="ECO:0000256" key="4">
    <source>
        <dbReference type="ARBA" id="ARBA00022989"/>
    </source>
</evidence>
<feature type="transmembrane region" description="Helical" evidence="10">
    <location>
        <begin position="502"/>
        <end position="521"/>
    </location>
</feature>
<dbReference type="PANTHER" id="PTHR28646">
    <property type="entry name" value="TRANSMEMBRANE PROTEIN 201"/>
    <property type="match status" value="1"/>
</dbReference>
<dbReference type="Proteomes" id="UP001352852">
    <property type="component" value="Unassembled WGS sequence"/>
</dbReference>
<evidence type="ECO:0000256" key="5">
    <source>
        <dbReference type="ARBA" id="ARBA00023125"/>
    </source>
</evidence>
<dbReference type="InterPro" id="IPR047515">
    <property type="entry name" value="FH_FOXL2"/>
</dbReference>
<feature type="region of interest" description="Disordered" evidence="9">
    <location>
        <begin position="531"/>
        <end position="557"/>
    </location>
</feature>
<proteinExistence type="inferred from homology"/>
<keyword evidence="6 10" id="KW-0472">Membrane</keyword>
<dbReference type="InterPro" id="IPR036388">
    <property type="entry name" value="WH-like_DNA-bd_sf"/>
</dbReference>
<evidence type="ECO:0000256" key="6">
    <source>
        <dbReference type="ARBA" id="ARBA00023136"/>
    </source>
</evidence>
<dbReference type="PROSITE" id="PS00657">
    <property type="entry name" value="FORK_HEAD_1"/>
    <property type="match status" value="1"/>
</dbReference>